<dbReference type="EMBL" id="JAIQCV010000011">
    <property type="protein sequence ID" value="KAH1046296.1"/>
    <property type="molecule type" value="Genomic_DNA"/>
</dbReference>
<evidence type="ECO:0000313" key="2">
    <source>
        <dbReference type="Proteomes" id="UP000828251"/>
    </source>
</evidence>
<protein>
    <submittedName>
        <fullName evidence="1">Uncharacterized protein</fullName>
    </submittedName>
</protein>
<sequence length="154" mass="17127">MKRLLLLFGLVNENACINGSHSHACALVGYQIETIAIVTNFPLSRCLGHRGFYSTNEISRSVDERRFESWRPAIPVTLSCNFPSAGPLCGLRGLNITPKFPPFVSPSPLVLTTHYFGQSKIHSKLLLVRTILLRLKALHMRIGMSMKQGRGGYC</sequence>
<dbReference type="AlphaFoldDB" id="A0A9D3UJ06"/>
<reference evidence="1 2" key="1">
    <citation type="journal article" date="2021" name="Plant Biotechnol. J.">
        <title>Multi-omics assisted identification of the key and species-specific regulatory components of drought-tolerant mechanisms in Gossypium stocksii.</title>
        <authorList>
            <person name="Yu D."/>
            <person name="Ke L."/>
            <person name="Zhang D."/>
            <person name="Wu Y."/>
            <person name="Sun Y."/>
            <person name="Mei J."/>
            <person name="Sun J."/>
            <person name="Sun Y."/>
        </authorList>
    </citation>
    <scope>NUCLEOTIDE SEQUENCE [LARGE SCALE GENOMIC DNA]</scope>
    <source>
        <strain evidence="2">cv. E1</strain>
        <tissue evidence="1">Leaf</tissue>
    </source>
</reference>
<dbReference type="OrthoDB" id="10435437at2759"/>
<proteinExistence type="predicted"/>
<comment type="caution">
    <text evidence="1">The sequence shown here is derived from an EMBL/GenBank/DDBJ whole genome shotgun (WGS) entry which is preliminary data.</text>
</comment>
<name>A0A9D3UJ06_9ROSI</name>
<organism evidence="1 2">
    <name type="scientific">Gossypium stocksii</name>
    <dbReference type="NCBI Taxonomy" id="47602"/>
    <lineage>
        <taxon>Eukaryota</taxon>
        <taxon>Viridiplantae</taxon>
        <taxon>Streptophyta</taxon>
        <taxon>Embryophyta</taxon>
        <taxon>Tracheophyta</taxon>
        <taxon>Spermatophyta</taxon>
        <taxon>Magnoliopsida</taxon>
        <taxon>eudicotyledons</taxon>
        <taxon>Gunneridae</taxon>
        <taxon>Pentapetalae</taxon>
        <taxon>rosids</taxon>
        <taxon>malvids</taxon>
        <taxon>Malvales</taxon>
        <taxon>Malvaceae</taxon>
        <taxon>Malvoideae</taxon>
        <taxon>Gossypium</taxon>
    </lineage>
</organism>
<evidence type="ECO:0000313" key="1">
    <source>
        <dbReference type="EMBL" id="KAH1046296.1"/>
    </source>
</evidence>
<dbReference type="Proteomes" id="UP000828251">
    <property type="component" value="Unassembled WGS sequence"/>
</dbReference>
<keyword evidence="2" id="KW-1185">Reference proteome</keyword>
<accession>A0A9D3UJ06</accession>
<gene>
    <name evidence="1" type="ORF">J1N35_037080</name>
</gene>